<keyword evidence="7" id="KW-0067">ATP-binding</keyword>
<dbReference type="GO" id="GO:0140359">
    <property type="term" value="F:ABC-type transporter activity"/>
    <property type="evidence" value="ECO:0007669"/>
    <property type="project" value="InterPro"/>
</dbReference>
<keyword evidence="6" id="KW-0547">Nucleotide-binding</keyword>
<protein>
    <submittedName>
        <fullName evidence="13">3725_t:CDS:1</fullName>
    </submittedName>
</protein>
<dbReference type="InterPro" id="IPR003439">
    <property type="entry name" value="ABC_transporter-like_ATP-bd"/>
</dbReference>
<dbReference type="InterPro" id="IPR027417">
    <property type="entry name" value="P-loop_NTPase"/>
</dbReference>
<evidence type="ECO:0000256" key="7">
    <source>
        <dbReference type="ARBA" id="ARBA00022840"/>
    </source>
</evidence>
<evidence type="ECO:0000313" key="13">
    <source>
        <dbReference type="EMBL" id="CAG8488376.1"/>
    </source>
</evidence>
<evidence type="ECO:0000256" key="4">
    <source>
        <dbReference type="ARBA" id="ARBA00022692"/>
    </source>
</evidence>
<dbReference type="PANTHER" id="PTHR19229:SF36">
    <property type="entry name" value="ATP-BINDING CASSETTE SUB-FAMILY A MEMBER 2"/>
    <property type="match status" value="1"/>
</dbReference>
<accession>A0A9N8WMG9</accession>
<dbReference type="GO" id="GO:0016887">
    <property type="term" value="F:ATP hydrolysis activity"/>
    <property type="evidence" value="ECO:0007669"/>
    <property type="project" value="InterPro"/>
</dbReference>
<dbReference type="GO" id="GO:0016020">
    <property type="term" value="C:membrane"/>
    <property type="evidence" value="ECO:0007669"/>
    <property type="project" value="UniProtKB-SubCell"/>
</dbReference>
<keyword evidence="4 11" id="KW-0812">Transmembrane</keyword>
<feature type="transmembrane region" description="Helical" evidence="11">
    <location>
        <begin position="595"/>
        <end position="613"/>
    </location>
</feature>
<keyword evidence="9 11" id="KW-0472">Membrane</keyword>
<proteinExistence type="inferred from homology"/>
<feature type="transmembrane region" description="Helical" evidence="11">
    <location>
        <begin position="455"/>
        <end position="477"/>
    </location>
</feature>
<keyword evidence="3" id="KW-0813">Transport</keyword>
<keyword evidence="14" id="KW-1185">Reference proteome</keyword>
<evidence type="ECO:0000313" key="14">
    <source>
        <dbReference type="Proteomes" id="UP000789572"/>
    </source>
</evidence>
<gene>
    <name evidence="13" type="ORF">POCULU_LOCUS1931</name>
</gene>
<evidence type="ECO:0000256" key="6">
    <source>
        <dbReference type="ARBA" id="ARBA00022741"/>
    </source>
</evidence>
<dbReference type="SUPFAM" id="SSF52540">
    <property type="entry name" value="P-loop containing nucleoside triphosphate hydrolases"/>
    <property type="match status" value="1"/>
</dbReference>
<dbReference type="Gene3D" id="3.40.50.300">
    <property type="entry name" value="P-loop containing nucleotide triphosphate hydrolases"/>
    <property type="match status" value="1"/>
</dbReference>
<sequence>MSDTQPTASQSSITEVLEETSETTVDITTQQEIGEDDYTLDIGEKVLAAEELNALFDGSKRSYQFRALARKTVSYQKRQWFVNICCIILCPVLMVAIAGIMGIVITNLIASSTTAEEFLWCSNTSAFDVNGEPIDPKGDLPLVPAETLPNVRAGVNQVALTNYYLPPPSDDPFSVPGSPQLCVYWFEREYPFQAPYQPDPAAASENLRKANTYLPDPVGGWFNLSQLMKPFYLAKYQTYPHLIVADVGDVNSGTKTALPDVGDPSKFYTDDYLKTQGTGLLGQFDTNYYVDFSRQNEQYSIAGFKPVPYIEKLNSSANDLDDLMAERIQSVLEKVSKTDKSAVEGFDAPPIELLNFYIDIAVILQELPWGNILFEKLDPIIKQWTYTLQIGNDARISAAALFPLQGLRRTAVQSQLSNAFIKSANGSAPTTTITHGYRVMPQLFNSRFELQAGTLIGGILYPFGISFLLPIFVITLVKEKEERILVMMKMNGLKSFVYYLTHYIHFYILHIITSAAFIVTGLLFRMQFFTLTNPGVYIILFFLWGHVQIALAFFFSVFFSKSRTALVISFLIVLCGVIISIAIDSIFNQTSAPTAYYIWPPFAFYRALTLVNQRSVSHTKRAYRIKDLRGGDDVLGSIIAMIVEYFFFMALSFYLTQVLPSEFGVPKPWHYIFTEPYKKWRDRKKKNAKSEKTIARLEEEAIPDLDSEEVKYEDEDVKAERARVLENKYPPNSPLVMKRMRKVYGNGKLAVKDITFAVEKDLIFGLLGPNGAGKTTLISILTGLYAPTSGHATLNGFDTSTNMNDVYRSIGVCPQHDILWDDLTVGEHLLFYARLKGVHASKEKQAIKYALQQVRLEPFENRLSKGLSGGEKRRLSIAISLIGNPAVVFLDEPTTGLDPEVRRLIWNIVQEAKRGRTIILTTHSMEEAEVLCQRIGIMAKGTLRCIGPQLRLKEVYGRGFKLSFSCRPKNVERATAYIESLLPPSAKKLDAFVTNVSYEFEPEPGLISKLFSNIEKNKKSNGIDDWGLSQTTLEEVFLRIISDSEAEAD</sequence>
<dbReference type="InterPro" id="IPR026082">
    <property type="entry name" value="ABCA"/>
</dbReference>
<feature type="compositionally biased region" description="Polar residues" evidence="10">
    <location>
        <begin position="1"/>
        <end position="10"/>
    </location>
</feature>
<dbReference type="InterPro" id="IPR003593">
    <property type="entry name" value="AAA+_ATPase"/>
</dbReference>
<dbReference type="AlphaFoldDB" id="A0A9N8WMG9"/>
<dbReference type="InterPro" id="IPR013525">
    <property type="entry name" value="ABC2_TM"/>
</dbReference>
<feature type="domain" description="ABC transporter" evidence="12">
    <location>
        <begin position="735"/>
        <end position="965"/>
    </location>
</feature>
<dbReference type="PANTHER" id="PTHR19229">
    <property type="entry name" value="ATP-BINDING CASSETTE TRANSPORTER SUBFAMILY A ABCA"/>
    <property type="match status" value="1"/>
</dbReference>
<dbReference type="OrthoDB" id="8061355at2759"/>
<feature type="transmembrane region" description="Helical" evidence="11">
    <location>
        <begin position="565"/>
        <end position="583"/>
    </location>
</feature>
<reference evidence="13" key="1">
    <citation type="submission" date="2021-06" db="EMBL/GenBank/DDBJ databases">
        <authorList>
            <person name="Kallberg Y."/>
            <person name="Tangrot J."/>
            <person name="Rosling A."/>
        </authorList>
    </citation>
    <scope>NUCLEOTIDE SEQUENCE</scope>
    <source>
        <strain evidence="13">IA702</strain>
    </source>
</reference>
<comment type="similarity">
    <text evidence="2">Belongs to the ABC transporter superfamily. ABCA family.</text>
</comment>
<dbReference type="EMBL" id="CAJVPJ010000161">
    <property type="protein sequence ID" value="CAG8488376.1"/>
    <property type="molecule type" value="Genomic_DNA"/>
</dbReference>
<evidence type="ECO:0000259" key="12">
    <source>
        <dbReference type="PROSITE" id="PS50893"/>
    </source>
</evidence>
<dbReference type="SMART" id="SM00382">
    <property type="entry name" value="AAA"/>
    <property type="match status" value="1"/>
</dbReference>
<feature type="transmembrane region" description="Helical" evidence="11">
    <location>
        <begin position="634"/>
        <end position="655"/>
    </location>
</feature>
<keyword evidence="5" id="KW-0677">Repeat</keyword>
<dbReference type="InterPro" id="IPR017871">
    <property type="entry name" value="ABC_transporter-like_CS"/>
</dbReference>
<feature type="transmembrane region" description="Helical" evidence="11">
    <location>
        <begin position="497"/>
        <end position="524"/>
    </location>
</feature>
<dbReference type="PROSITE" id="PS50893">
    <property type="entry name" value="ABC_TRANSPORTER_2"/>
    <property type="match status" value="1"/>
</dbReference>
<feature type="transmembrane region" description="Helical" evidence="11">
    <location>
        <begin position="536"/>
        <end position="558"/>
    </location>
</feature>
<evidence type="ECO:0000256" key="10">
    <source>
        <dbReference type="SAM" id="MobiDB-lite"/>
    </source>
</evidence>
<dbReference type="PROSITE" id="PS00211">
    <property type="entry name" value="ABC_TRANSPORTER_1"/>
    <property type="match status" value="1"/>
</dbReference>
<evidence type="ECO:0000256" key="1">
    <source>
        <dbReference type="ARBA" id="ARBA00004141"/>
    </source>
</evidence>
<organism evidence="13 14">
    <name type="scientific">Paraglomus occultum</name>
    <dbReference type="NCBI Taxonomy" id="144539"/>
    <lineage>
        <taxon>Eukaryota</taxon>
        <taxon>Fungi</taxon>
        <taxon>Fungi incertae sedis</taxon>
        <taxon>Mucoromycota</taxon>
        <taxon>Glomeromycotina</taxon>
        <taxon>Glomeromycetes</taxon>
        <taxon>Paraglomerales</taxon>
        <taxon>Paraglomeraceae</taxon>
        <taxon>Paraglomus</taxon>
    </lineage>
</organism>
<evidence type="ECO:0000256" key="2">
    <source>
        <dbReference type="ARBA" id="ARBA00008869"/>
    </source>
</evidence>
<dbReference type="Pfam" id="PF12698">
    <property type="entry name" value="ABC2_membrane_3"/>
    <property type="match status" value="1"/>
</dbReference>
<dbReference type="Proteomes" id="UP000789572">
    <property type="component" value="Unassembled WGS sequence"/>
</dbReference>
<feature type="transmembrane region" description="Helical" evidence="11">
    <location>
        <begin position="80"/>
        <end position="105"/>
    </location>
</feature>
<evidence type="ECO:0000256" key="8">
    <source>
        <dbReference type="ARBA" id="ARBA00022989"/>
    </source>
</evidence>
<dbReference type="FunFam" id="3.40.50.300:FF:000665">
    <property type="entry name" value="ABC transporter A family member 2"/>
    <property type="match status" value="1"/>
</dbReference>
<dbReference type="GO" id="GO:0005319">
    <property type="term" value="F:lipid transporter activity"/>
    <property type="evidence" value="ECO:0007669"/>
    <property type="project" value="TreeGrafter"/>
</dbReference>
<evidence type="ECO:0000256" key="11">
    <source>
        <dbReference type="SAM" id="Phobius"/>
    </source>
</evidence>
<feature type="region of interest" description="Disordered" evidence="10">
    <location>
        <begin position="1"/>
        <end position="25"/>
    </location>
</feature>
<dbReference type="GO" id="GO:0005524">
    <property type="term" value="F:ATP binding"/>
    <property type="evidence" value="ECO:0007669"/>
    <property type="project" value="UniProtKB-KW"/>
</dbReference>
<comment type="caution">
    <text evidence="13">The sequence shown here is derived from an EMBL/GenBank/DDBJ whole genome shotgun (WGS) entry which is preliminary data.</text>
</comment>
<keyword evidence="8 11" id="KW-1133">Transmembrane helix</keyword>
<evidence type="ECO:0000256" key="5">
    <source>
        <dbReference type="ARBA" id="ARBA00022737"/>
    </source>
</evidence>
<dbReference type="CDD" id="cd03263">
    <property type="entry name" value="ABC_subfamily_A"/>
    <property type="match status" value="1"/>
</dbReference>
<name>A0A9N8WMG9_9GLOM</name>
<evidence type="ECO:0000256" key="9">
    <source>
        <dbReference type="ARBA" id="ARBA00023136"/>
    </source>
</evidence>
<dbReference type="Pfam" id="PF00005">
    <property type="entry name" value="ABC_tran"/>
    <property type="match status" value="1"/>
</dbReference>
<evidence type="ECO:0000256" key="3">
    <source>
        <dbReference type="ARBA" id="ARBA00022448"/>
    </source>
</evidence>
<comment type="subcellular location">
    <subcellularLocation>
        <location evidence="1">Membrane</location>
        <topology evidence="1">Multi-pass membrane protein</topology>
    </subcellularLocation>
</comment>